<name>A0A7Z7D132_9MICO</name>
<evidence type="ECO:0000313" key="4">
    <source>
        <dbReference type="EMBL" id="SFI37372.1"/>
    </source>
</evidence>
<dbReference type="EMBL" id="FOQZ01000001">
    <property type="protein sequence ID" value="SFI37372.1"/>
    <property type="molecule type" value="Genomic_DNA"/>
</dbReference>
<dbReference type="AlphaFoldDB" id="A0A7Z7D132"/>
<evidence type="ECO:0000256" key="2">
    <source>
        <dbReference type="ARBA" id="ARBA00023002"/>
    </source>
</evidence>
<dbReference type="PANTHER" id="PTHR43669:SF3">
    <property type="entry name" value="ALCOHOL DEHYDROGENASE, PUTATIVE (AFU_ORTHOLOGUE AFUA_3G03445)-RELATED"/>
    <property type="match status" value="1"/>
</dbReference>
<proteinExistence type="inferred from homology"/>
<dbReference type="GO" id="GO:0016491">
    <property type="term" value="F:oxidoreductase activity"/>
    <property type="evidence" value="ECO:0007669"/>
    <property type="project" value="UniProtKB-KW"/>
</dbReference>
<sequence length="171" mass="17658">MAQIIRSAVVTGGAGGIGSVLSDRLARAGYRVVVAGASAEAADRVVAALPGDGHVAVAGDLTLPETNRAAIAAARNEGLFSVLINGVGISPKEQGRKRPFYDVSPEEWDLVMAVNVKAPGARTAGQRLARMSSMVAISAVCDTMIRSARATTSRLRPSSTSSSAISMPPRW</sequence>
<dbReference type="PRINTS" id="PR00081">
    <property type="entry name" value="GDHRDH"/>
</dbReference>
<reference evidence="4 5" key="1">
    <citation type="submission" date="2016-10" db="EMBL/GenBank/DDBJ databases">
        <authorList>
            <person name="Varghese N."/>
            <person name="Submissions S."/>
        </authorList>
    </citation>
    <scope>NUCLEOTIDE SEQUENCE [LARGE SCALE GENOMIC DNA]</scope>
    <source>
        <strain evidence="4 5">UNC380MFSha3.1</strain>
    </source>
</reference>
<dbReference type="Gene3D" id="3.40.50.720">
    <property type="entry name" value="NAD(P)-binding Rossmann-like Domain"/>
    <property type="match status" value="1"/>
</dbReference>
<dbReference type="InterPro" id="IPR036291">
    <property type="entry name" value="NAD(P)-bd_dom_sf"/>
</dbReference>
<protein>
    <submittedName>
        <fullName evidence="4">Short chain dehydrogenase</fullName>
    </submittedName>
</protein>
<gene>
    <name evidence="4" type="ORF">SAMN04487751_1466</name>
</gene>
<evidence type="ECO:0000256" key="1">
    <source>
        <dbReference type="ARBA" id="ARBA00006484"/>
    </source>
</evidence>
<keyword evidence="2" id="KW-0560">Oxidoreductase</keyword>
<evidence type="ECO:0000256" key="3">
    <source>
        <dbReference type="SAM" id="MobiDB-lite"/>
    </source>
</evidence>
<evidence type="ECO:0000313" key="5">
    <source>
        <dbReference type="Proteomes" id="UP000198702"/>
    </source>
</evidence>
<comment type="similarity">
    <text evidence="1">Belongs to the short-chain dehydrogenases/reductases (SDR) family.</text>
</comment>
<dbReference type="CDD" id="cd05233">
    <property type="entry name" value="SDR_c"/>
    <property type="match status" value="1"/>
</dbReference>
<feature type="region of interest" description="Disordered" evidence="3">
    <location>
        <begin position="150"/>
        <end position="171"/>
    </location>
</feature>
<dbReference type="SUPFAM" id="SSF51735">
    <property type="entry name" value="NAD(P)-binding Rossmann-fold domains"/>
    <property type="match status" value="1"/>
</dbReference>
<dbReference type="Pfam" id="PF00106">
    <property type="entry name" value="adh_short"/>
    <property type="match status" value="1"/>
</dbReference>
<organism evidence="4 5">
    <name type="scientific">Microbacterium saccharophilum</name>
    <dbReference type="NCBI Taxonomy" id="1213358"/>
    <lineage>
        <taxon>Bacteria</taxon>
        <taxon>Bacillati</taxon>
        <taxon>Actinomycetota</taxon>
        <taxon>Actinomycetes</taxon>
        <taxon>Micrococcales</taxon>
        <taxon>Microbacteriaceae</taxon>
        <taxon>Microbacterium</taxon>
    </lineage>
</organism>
<dbReference type="Proteomes" id="UP000198702">
    <property type="component" value="Unassembled WGS sequence"/>
</dbReference>
<dbReference type="PANTHER" id="PTHR43669">
    <property type="entry name" value="5-KETO-D-GLUCONATE 5-REDUCTASE"/>
    <property type="match status" value="1"/>
</dbReference>
<comment type="caution">
    <text evidence="4">The sequence shown here is derived from an EMBL/GenBank/DDBJ whole genome shotgun (WGS) entry which is preliminary data.</text>
</comment>
<dbReference type="InterPro" id="IPR002347">
    <property type="entry name" value="SDR_fam"/>
</dbReference>
<accession>A0A7Z7D132</accession>